<keyword evidence="26" id="KW-1185">Reference proteome</keyword>
<gene>
    <name evidence="12" type="ORF">DW021_07355</name>
    <name evidence="11" type="ORF">DW040_07845</name>
    <name evidence="10" type="ORF">DW222_07365</name>
    <name evidence="9" type="ORF">DW272_07710</name>
    <name evidence="8" type="ORF">DW740_07040</name>
    <name evidence="7" type="ORF">DW767_11665</name>
    <name evidence="6" type="ORF">DW859_06380</name>
    <name evidence="5" type="ORF">DWW07_06685</name>
    <name evidence="4" type="ORF">DWY46_08200</name>
    <name evidence="3" type="ORF">DWZ12_02800</name>
    <name evidence="1" type="ORF">ERS852394_02358</name>
    <name evidence="2" type="ORF">ERS852533_00868</name>
    <name evidence="13" type="ORF">ROSSTS7063_03354</name>
</gene>
<evidence type="ECO:0000313" key="12">
    <source>
        <dbReference type="EMBL" id="RHL48483.1"/>
    </source>
</evidence>
<reference evidence="13 26" key="3">
    <citation type="submission" date="2019-07" db="EMBL/GenBank/DDBJ databases">
        <authorList>
            <person name="Hibberd C M."/>
            <person name="Gehrig L. J."/>
            <person name="Chang H.-W."/>
            <person name="Venkatesh S."/>
        </authorList>
    </citation>
    <scope>NUCLEOTIDE SEQUENCE [LARGE SCALE GENOMIC DNA]</scope>
    <source>
        <strain evidence="13">Ruminococcus_obeum_SSTS_Bg7063</strain>
    </source>
</reference>
<dbReference type="Proteomes" id="UP000283585">
    <property type="component" value="Unassembled WGS sequence"/>
</dbReference>
<dbReference type="Proteomes" id="UP000285897">
    <property type="component" value="Unassembled WGS sequence"/>
</dbReference>
<evidence type="ECO:0000313" key="24">
    <source>
        <dbReference type="Proteomes" id="UP000285839"/>
    </source>
</evidence>
<evidence type="ECO:0000313" key="26">
    <source>
        <dbReference type="Proteomes" id="UP000409147"/>
    </source>
</evidence>
<dbReference type="EMBL" id="CABHNB010000046">
    <property type="protein sequence ID" value="VUX22501.1"/>
    <property type="molecule type" value="Genomic_DNA"/>
</dbReference>
<evidence type="ECO:0000313" key="5">
    <source>
        <dbReference type="EMBL" id="RGV64541.1"/>
    </source>
</evidence>
<dbReference type="EMBL" id="QRZI01000004">
    <property type="protein sequence ID" value="RGV64541.1"/>
    <property type="molecule type" value="Genomic_DNA"/>
</dbReference>
<evidence type="ECO:0000313" key="7">
    <source>
        <dbReference type="EMBL" id="RHE11306.1"/>
    </source>
</evidence>
<dbReference type="EMBL" id="QRSS01000002">
    <property type="protein sequence ID" value="RGQ07350.1"/>
    <property type="molecule type" value="Genomic_DNA"/>
</dbReference>
<name>A0A174LZ87_9FIRM</name>
<evidence type="ECO:0000313" key="14">
    <source>
        <dbReference type="Proteomes" id="UP000095409"/>
    </source>
</evidence>
<evidence type="ECO:0000313" key="4">
    <source>
        <dbReference type="EMBL" id="RGR49312.1"/>
    </source>
</evidence>
<evidence type="ECO:0000313" key="1">
    <source>
        <dbReference type="EMBL" id="CUO51222.1"/>
    </source>
</evidence>
<evidence type="ECO:0000313" key="16">
    <source>
        <dbReference type="Proteomes" id="UP000265808"/>
    </source>
</evidence>
<dbReference type="Proteomes" id="UP000095413">
    <property type="component" value="Unassembled WGS sequence"/>
</dbReference>
<evidence type="ECO:0000313" key="19">
    <source>
        <dbReference type="Proteomes" id="UP000283745"/>
    </source>
</evidence>
<evidence type="ECO:0000313" key="22">
    <source>
        <dbReference type="Proteomes" id="UP000284267"/>
    </source>
</evidence>
<evidence type="ECO:0000313" key="21">
    <source>
        <dbReference type="Proteomes" id="UP000284220"/>
    </source>
</evidence>
<organism evidence="2 15">
    <name type="scientific">Blautia obeum</name>
    <dbReference type="NCBI Taxonomy" id="40520"/>
    <lineage>
        <taxon>Bacteria</taxon>
        <taxon>Bacillati</taxon>
        <taxon>Bacillota</taxon>
        <taxon>Clostridia</taxon>
        <taxon>Lachnospirales</taxon>
        <taxon>Lachnospiraceae</taxon>
        <taxon>Blautia</taxon>
    </lineage>
</organism>
<dbReference type="EMBL" id="CZBA01000003">
    <property type="protein sequence ID" value="CUP27977.1"/>
    <property type="molecule type" value="Genomic_DNA"/>
</dbReference>
<dbReference type="EMBL" id="QSHL01000003">
    <property type="protein sequence ID" value="RHC08498.1"/>
    <property type="molecule type" value="Genomic_DNA"/>
</dbReference>
<dbReference type="EMBL" id="QRUH01000005">
    <property type="protein sequence ID" value="RGR49312.1"/>
    <property type="molecule type" value="Genomic_DNA"/>
</dbReference>
<dbReference type="EMBL" id="CYZD01000013">
    <property type="protein sequence ID" value="CUO51222.1"/>
    <property type="molecule type" value="Genomic_DNA"/>
</dbReference>
<evidence type="ECO:0000313" key="10">
    <source>
        <dbReference type="EMBL" id="RHH19398.1"/>
    </source>
</evidence>
<accession>A0A174LZ87</accession>
<evidence type="ECO:0000313" key="3">
    <source>
        <dbReference type="EMBL" id="RGQ07350.1"/>
    </source>
</evidence>
<sequence>MLKEKLETKKCFSTAWGRLITEEEAYRQLNRQIAAMTANLFQVMRIFEPNWEKRTAAICNIANMMNMAVAGSPDEQKNYVNAALYEAFNIPELCEKSSWLGGITGDSGDEWENMAGRVIQFTRNRVEKELDTCPWDIVGSELCNMTTSMFTANFDLASSNGTENEVALNMCQARGCGNKHCRVVAERRDVYGLPKQDWLEHMQQPVDPIHDTPRERMVKDGQCLRNGQYTQNFGEETSLEKAYHWVAQMGWVWSIQFPMMAIKEMAPDEDEFMRVFRIIFATAGKNQFIDPFAKEGLRSFLGIPHDMDENDGRILGGYIRYMLDVQQVPYEMVRWTKDETWIKVKSEDFTARYEMAPLDELVDAYEAQWNGAAKTLVSTEWSCVIENRDEEEMYIKVIRKEDSRML</sequence>
<dbReference type="Proteomes" id="UP000283745">
    <property type="component" value="Unassembled WGS sequence"/>
</dbReference>
<dbReference type="Proteomes" id="UP000265828">
    <property type="component" value="Unassembled WGS sequence"/>
</dbReference>
<dbReference type="Proteomes" id="UP000409147">
    <property type="component" value="Unassembled WGS sequence"/>
</dbReference>
<evidence type="ECO:0000313" key="15">
    <source>
        <dbReference type="Proteomes" id="UP000095413"/>
    </source>
</evidence>
<dbReference type="EMBL" id="QROE01000003">
    <property type="protein sequence ID" value="RHK95731.1"/>
    <property type="molecule type" value="Genomic_DNA"/>
</dbReference>
<dbReference type="EMBL" id="QSJW01000007">
    <property type="protein sequence ID" value="RHE11306.1"/>
    <property type="molecule type" value="Genomic_DNA"/>
</dbReference>
<dbReference type="Proteomes" id="UP000285839">
    <property type="component" value="Unassembled WGS sequence"/>
</dbReference>
<reference evidence="16 17" key="2">
    <citation type="submission" date="2018-08" db="EMBL/GenBank/DDBJ databases">
        <title>A genome reference for cultivated species of the human gut microbiota.</title>
        <authorList>
            <person name="Zou Y."/>
            <person name="Xue W."/>
            <person name="Luo G."/>
        </authorList>
    </citation>
    <scope>NUCLEOTIDE SEQUENCE [LARGE SCALE GENOMIC DNA]</scope>
    <source>
        <strain evidence="5 17">AF14-23</strain>
        <strain evidence="4 24">AF25-21</strain>
        <strain evidence="3 18">AF29-2BH</strain>
        <strain evidence="12 25">AF37-6AC</strain>
        <strain evidence="11 22">AF39-4</strain>
        <strain evidence="10 20">AM18-2AC</strain>
        <strain evidence="9 21">AM22-9LB</strain>
        <strain evidence="8 19">AM28-23</strain>
        <strain evidence="7 23">AM29-25AC</strain>
        <strain evidence="6 16">AM37-4AC</strain>
    </source>
</reference>
<evidence type="ECO:0000313" key="17">
    <source>
        <dbReference type="Proteomes" id="UP000265828"/>
    </source>
</evidence>
<dbReference type="Proteomes" id="UP000284644">
    <property type="component" value="Unassembled WGS sequence"/>
</dbReference>
<evidence type="ECO:0000313" key="20">
    <source>
        <dbReference type="Proteomes" id="UP000284024"/>
    </source>
</evidence>
<dbReference type="RefSeq" id="WP_005426710.1">
    <property type="nucleotide sequence ID" value="NZ_CABJDZ010000003.1"/>
</dbReference>
<dbReference type="Proteomes" id="UP000284220">
    <property type="component" value="Unassembled WGS sequence"/>
</dbReference>
<dbReference type="EMBL" id="QROS01000004">
    <property type="protein sequence ID" value="RHL48483.1"/>
    <property type="molecule type" value="Genomic_DNA"/>
</dbReference>
<evidence type="ECO:0000313" key="8">
    <source>
        <dbReference type="EMBL" id="RHE40628.1"/>
    </source>
</evidence>
<dbReference type="Proteomes" id="UP000284267">
    <property type="component" value="Unassembled WGS sequence"/>
</dbReference>
<dbReference type="Proteomes" id="UP000265808">
    <property type="component" value="Unassembled WGS sequence"/>
</dbReference>
<dbReference type="EMBL" id="QRHZ01000003">
    <property type="protein sequence ID" value="RHG17904.1"/>
    <property type="molecule type" value="Genomic_DNA"/>
</dbReference>
<dbReference type="Proteomes" id="UP000095409">
    <property type="component" value="Unassembled WGS sequence"/>
</dbReference>
<evidence type="ECO:0000313" key="18">
    <source>
        <dbReference type="Proteomes" id="UP000283585"/>
    </source>
</evidence>
<proteinExistence type="predicted"/>
<evidence type="ECO:0000313" key="9">
    <source>
        <dbReference type="EMBL" id="RHG17904.1"/>
    </source>
</evidence>
<dbReference type="OrthoDB" id="1973566at2"/>
<evidence type="ECO:0000313" key="6">
    <source>
        <dbReference type="EMBL" id="RHC08498.1"/>
    </source>
</evidence>
<evidence type="ECO:0000313" key="11">
    <source>
        <dbReference type="EMBL" id="RHK95731.1"/>
    </source>
</evidence>
<dbReference type="AlphaFoldDB" id="A0A174LZ87"/>
<dbReference type="Proteomes" id="UP000284024">
    <property type="component" value="Unassembled WGS sequence"/>
</dbReference>
<evidence type="ECO:0000313" key="25">
    <source>
        <dbReference type="Proteomes" id="UP000285897"/>
    </source>
</evidence>
<evidence type="ECO:0000313" key="13">
    <source>
        <dbReference type="EMBL" id="VUX22501.1"/>
    </source>
</evidence>
<dbReference type="GeneID" id="79803410"/>
<evidence type="ECO:0000313" key="2">
    <source>
        <dbReference type="EMBL" id="CUP27977.1"/>
    </source>
</evidence>
<evidence type="ECO:0000313" key="23">
    <source>
        <dbReference type="Proteomes" id="UP000284644"/>
    </source>
</evidence>
<dbReference type="EMBL" id="QSKF01000004">
    <property type="protein sequence ID" value="RHE40628.1"/>
    <property type="molecule type" value="Genomic_DNA"/>
</dbReference>
<protein>
    <submittedName>
        <fullName evidence="2">Uncharacterized protein</fullName>
    </submittedName>
</protein>
<reference evidence="14 15" key="1">
    <citation type="submission" date="2015-09" db="EMBL/GenBank/DDBJ databases">
        <authorList>
            <consortium name="Pathogen Informatics"/>
        </authorList>
    </citation>
    <scope>NUCLEOTIDE SEQUENCE [LARGE SCALE GENOMIC DNA]</scope>
    <source>
        <strain evidence="1 14">2789STDY5608837</strain>
        <strain evidence="2 15">2789STDY5834921</strain>
    </source>
</reference>
<dbReference type="EMBL" id="QRJH01000003">
    <property type="protein sequence ID" value="RHH19398.1"/>
    <property type="molecule type" value="Genomic_DNA"/>
</dbReference>